<comment type="caution">
    <text evidence="4">The sequence shown here is derived from an EMBL/GenBank/DDBJ whole genome shotgun (WGS) entry which is preliminary data.</text>
</comment>
<feature type="domain" description="RRM" evidence="3">
    <location>
        <begin position="17"/>
        <end position="86"/>
    </location>
</feature>
<dbReference type="Gene3D" id="3.30.70.330">
    <property type="match status" value="2"/>
</dbReference>
<gene>
    <name evidence="4" type="ORF">EDB92DRAFT_1874150</name>
</gene>
<dbReference type="AlphaFoldDB" id="A0AAD4LDN0"/>
<sequence>MMPASDSTLFKHAREASTVRVDQVPRGGGREIVDYFRDHIGPIKNVDLFGNSMEITFSNPDAAMKSLYMSGHTISGRPITVTGGSPPKSRAMSQVKSPDMRRNLYVLGLPFDLSKAELSSIFSQFGTVTHSVILATVDNASRRRGFVVMSNHAEAKTAMDNISQTNIRGSIVDVSWAVVQRSQGFLDGGDRTVTLEGQVDSAPPSADLSSTPAPAFQPSGLLCDHPKVSPLSGARSRHASIFVRNLPALLFAQDSDLEPLFCPFGDVIEIRRQGVSSAAWSHTDTISVVVTYSSVAGAREAKAVLEGQRYGDIPLIVECLSSFDCNAETGWKYGRDRVAGSSLNPCASPFVSDTPSAASAPPTCLVSGTFPDYFSKPSSSGSATLLNRFSLLEPVAQGYRSLPASGFPSRSNSAASWNISHARPSFHA</sequence>
<evidence type="ECO:0000256" key="1">
    <source>
        <dbReference type="ARBA" id="ARBA00022884"/>
    </source>
</evidence>
<dbReference type="Pfam" id="PF00076">
    <property type="entry name" value="RRM_1"/>
    <property type="match status" value="1"/>
</dbReference>
<protein>
    <recommendedName>
        <fullName evidence="3">RRM domain-containing protein</fullName>
    </recommendedName>
</protein>
<dbReference type="PANTHER" id="PTHR48025:SF1">
    <property type="entry name" value="RRM DOMAIN-CONTAINING PROTEIN"/>
    <property type="match status" value="1"/>
</dbReference>
<name>A0AAD4LDN0_9AGAM</name>
<dbReference type="InterPro" id="IPR050502">
    <property type="entry name" value="Euk_RNA-bind_prot"/>
</dbReference>
<dbReference type="CDD" id="cd00590">
    <property type="entry name" value="RRM_SF"/>
    <property type="match status" value="2"/>
</dbReference>
<keyword evidence="5" id="KW-1185">Reference proteome</keyword>
<dbReference type="GO" id="GO:0005634">
    <property type="term" value="C:nucleus"/>
    <property type="evidence" value="ECO:0007669"/>
    <property type="project" value="TreeGrafter"/>
</dbReference>
<evidence type="ECO:0000313" key="4">
    <source>
        <dbReference type="EMBL" id="KAH8987794.1"/>
    </source>
</evidence>
<dbReference type="InterPro" id="IPR035979">
    <property type="entry name" value="RBD_domain_sf"/>
</dbReference>
<dbReference type="InterPro" id="IPR012677">
    <property type="entry name" value="Nucleotide-bd_a/b_plait_sf"/>
</dbReference>
<evidence type="ECO:0000313" key="5">
    <source>
        <dbReference type="Proteomes" id="UP001201163"/>
    </source>
</evidence>
<dbReference type="GO" id="GO:0003729">
    <property type="term" value="F:mRNA binding"/>
    <property type="evidence" value="ECO:0007669"/>
    <property type="project" value="TreeGrafter"/>
</dbReference>
<accession>A0AAD4LDN0</accession>
<dbReference type="SMART" id="SM00360">
    <property type="entry name" value="RRM"/>
    <property type="match status" value="3"/>
</dbReference>
<dbReference type="EMBL" id="JAKELL010000045">
    <property type="protein sequence ID" value="KAH8987794.1"/>
    <property type="molecule type" value="Genomic_DNA"/>
</dbReference>
<dbReference type="Proteomes" id="UP001201163">
    <property type="component" value="Unassembled WGS sequence"/>
</dbReference>
<keyword evidence="1 2" id="KW-0694">RNA-binding</keyword>
<organism evidence="4 5">
    <name type="scientific">Lactarius akahatsu</name>
    <dbReference type="NCBI Taxonomy" id="416441"/>
    <lineage>
        <taxon>Eukaryota</taxon>
        <taxon>Fungi</taxon>
        <taxon>Dikarya</taxon>
        <taxon>Basidiomycota</taxon>
        <taxon>Agaricomycotina</taxon>
        <taxon>Agaricomycetes</taxon>
        <taxon>Russulales</taxon>
        <taxon>Russulaceae</taxon>
        <taxon>Lactarius</taxon>
    </lineage>
</organism>
<reference evidence="4" key="1">
    <citation type="submission" date="2022-01" db="EMBL/GenBank/DDBJ databases">
        <title>Comparative genomics reveals a dynamic genome evolution in the ectomycorrhizal milk-cap (Lactarius) mushrooms.</title>
        <authorList>
            <consortium name="DOE Joint Genome Institute"/>
            <person name="Lebreton A."/>
            <person name="Tang N."/>
            <person name="Kuo A."/>
            <person name="LaButti K."/>
            <person name="Drula E."/>
            <person name="Barry K."/>
            <person name="Clum A."/>
            <person name="Lipzen A."/>
            <person name="Mousain D."/>
            <person name="Ng V."/>
            <person name="Wang R."/>
            <person name="Wang X."/>
            <person name="Dai Y."/>
            <person name="Henrissat B."/>
            <person name="Grigoriev I.V."/>
            <person name="Guerin-Laguette A."/>
            <person name="Yu F."/>
            <person name="Martin F.M."/>
        </authorList>
    </citation>
    <scope>NUCLEOTIDE SEQUENCE</scope>
    <source>
        <strain evidence="4">QP</strain>
    </source>
</reference>
<dbReference type="SUPFAM" id="SSF54928">
    <property type="entry name" value="RNA-binding domain, RBD"/>
    <property type="match status" value="2"/>
</dbReference>
<dbReference type="PROSITE" id="PS50102">
    <property type="entry name" value="RRM"/>
    <property type="match status" value="2"/>
</dbReference>
<dbReference type="PANTHER" id="PTHR48025">
    <property type="entry name" value="OS02G0815200 PROTEIN"/>
    <property type="match status" value="1"/>
</dbReference>
<evidence type="ECO:0000256" key="2">
    <source>
        <dbReference type="PROSITE-ProRule" id="PRU00176"/>
    </source>
</evidence>
<feature type="domain" description="RRM" evidence="3">
    <location>
        <begin position="102"/>
        <end position="179"/>
    </location>
</feature>
<dbReference type="InterPro" id="IPR000504">
    <property type="entry name" value="RRM_dom"/>
</dbReference>
<evidence type="ECO:0000259" key="3">
    <source>
        <dbReference type="PROSITE" id="PS50102"/>
    </source>
</evidence>
<proteinExistence type="predicted"/>